<protein>
    <submittedName>
        <fullName evidence="6">Putative Uncharacterized MFS-type transporter C3E7.06c</fullName>
    </submittedName>
</protein>
<organism evidence="6 7">
    <name type="scientific">Glarea lozoyensis (strain ATCC 74030 / MF5533)</name>
    <dbReference type="NCBI Taxonomy" id="1104152"/>
    <lineage>
        <taxon>Eukaryota</taxon>
        <taxon>Fungi</taxon>
        <taxon>Dikarya</taxon>
        <taxon>Ascomycota</taxon>
        <taxon>Pezizomycotina</taxon>
        <taxon>Leotiomycetes</taxon>
        <taxon>Helotiales</taxon>
        <taxon>Helotiaceae</taxon>
        <taxon>Glarea</taxon>
    </lineage>
</organism>
<evidence type="ECO:0000256" key="1">
    <source>
        <dbReference type="ARBA" id="ARBA00004141"/>
    </source>
</evidence>
<evidence type="ECO:0000256" key="5">
    <source>
        <dbReference type="SAM" id="Phobius"/>
    </source>
</evidence>
<feature type="transmembrane region" description="Helical" evidence="5">
    <location>
        <begin position="218"/>
        <end position="238"/>
    </location>
</feature>
<evidence type="ECO:0000256" key="2">
    <source>
        <dbReference type="ARBA" id="ARBA00022692"/>
    </source>
</evidence>
<evidence type="ECO:0000313" key="6">
    <source>
        <dbReference type="EMBL" id="EHL03211.1"/>
    </source>
</evidence>
<dbReference type="OrthoDB" id="6770063at2759"/>
<feature type="transmembrane region" description="Helical" evidence="5">
    <location>
        <begin position="190"/>
        <end position="212"/>
    </location>
</feature>
<comment type="caution">
    <text evidence="6">The sequence shown here is derived from an EMBL/GenBank/DDBJ whole genome shotgun (WGS) entry which is preliminary data.</text>
</comment>
<dbReference type="GO" id="GO:0000329">
    <property type="term" value="C:fungal-type vacuole membrane"/>
    <property type="evidence" value="ECO:0007669"/>
    <property type="project" value="TreeGrafter"/>
</dbReference>
<feature type="transmembrane region" description="Helical" evidence="5">
    <location>
        <begin position="250"/>
        <end position="272"/>
    </location>
</feature>
<keyword evidence="7" id="KW-1185">Reference proteome</keyword>
<dbReference type="PANTHER" id="PTHR23501">
    <property type="entry name" value="MAJOR FACILITATOR SUPERFAMILY"/>
    <property type="match status" value="1"/>
</dbReference>
<keyword evidence="4 5" id="KW-0472">Membrane</keyword>
<accession>H0EE53</accession>
<dbReference type="InParanoid" id="H0EE53"/>
<gene>
    <name evidence="6" type="ORF">M7I_0724</name>
</gene>
<dbReference type="PANTHER" id="PTHR23501:SF33">
    <property type="entry name" value="MAJOR FACILITATOR SUPERFAMILY (MFS) PROFILE DOMAIN-CONTAINING PROTEIN"/>
    <property type="match status" value="1"/>
</dbReference>
<dbReference type="Proteomes" id="UP000005446">
    <property type="component" value="Unassembled WGS sequence"/>
</dbReference>
<dbReference type="HOGENOM" id="CLU_000960_22_3_1"/>
<name>H0EE53_GLAL7</name>
<feature type="transmembrane region" description="Helical" evidence="5">
    <location>
        <begin position="101"/>
        <end position="120"/>
    </location>
</feature>
<comment type="subcellular location">
    <subcellularLocation>
        <location evidence="1">Membrane</location>
        <topology evidence="1">Multi-pass membrane protein</topology>
    </subcellularLocation>
</comment>
<reference evidence="6 7" key="1">
    <citation type="journal article" date="2012" name="Eukaryot. Cell">
        <title>Genome sequence of the fungus Glarea lozoyensis: the first genome sequence of a species from the Helotiaceae family.</title>
        <authorList>
            <person name="Youssar L."/>
            <person name="Gruening B.A."/>
            <person name="Erxleben A."/>
            <person name="Guenther S."/>
            <person name="Huettel W."/>
        </authorList>
    </citation>
    <scope>NUCLEOTIDE SEQUENCE [LARGE SCALE GENOMIC DNA]</scope>
    <source>
        <strain evidence="7">ATCC 74030 / MF5533</strain>
    </source>
</reference>
<feature type="transmembrane region" description="Helical" evidence="5">
    <location>
        <begin position="21"/>
        <end position="40"/>
    </location>
</feature>
<evidence type="ECO:0000256" key="4">
    <source>
        <dbReference type="ARBA" id="ARBA00023136"/>
    </source>
</evidence>
<keyword evidence="2 5" id="KW-0812">Transmembrane</keyword>
<feature type="transmembrane region" description="Helical" evidence="5">
    <location>
        <begin position="284"/>
        <end position="305"/>
    </location>
</feature>
<feature type="transmembrane region" description="Helical" evidence="5">
    <location>
        <begin position="132"/>
        <end position="151"/>
    </location>
</feature>
<evidence type="ECO:0000313" key="7">
    <source>
        <dbReference type="Proteomes" id="UP000005446"/>
    </source>
</evidence>
<dbReference type="GO" id="GO:0015174">
    <property type="term" value="F:basic amino acid transmembrane transporter activity"/>
    <property type="evidence" value="ECO:0007669"/>
    <property type="project" value="TreeGrafter"/>
</dbReference>
<dbReference type="SUPFAM" id="SSF103473">
    <property type="entry name" value="MFS general substrate transporter"/>
    <property type="match status" value="1"/>
</dbReference>
<dbReference type="AlphaFoldDB" id="H0EE53"/>
<keyword evidence="3 5" id="KW-1133">Transmembrane helix</keyword>
<dbReference type="InterPro" id="IPR036259">
    <property type="entry name" value="MFS_trans_sf"/>
</dbReference>
<sequence>MRSATYSYQYGKLSNIYGRKVILLLNYVLFGLGSAISGSGQSMGQIIFGRVVGGTGAAGMVSMVSILISALLAFVLVAWQLKLPKTNTHVKQSHWEKFSRIDFLGSLFLSLSIVLILLSLDLFAKAKYLSDAVPIASISIGLASLITFCLIEKYQASEPIFPLKLLVQRDLMSTIPLYFQITLRATPGKAGLYLISAVLGNTFGGILTGIYIKRSAKYLLPTILSGVFGCITYTLLIIRWNGHTSFPESLYVFGGGLALGTSYSALFIAVAACVSEEEFAIAGSGLYMFSSIGTVAGISISGALFKWGAGKGVNFHLKGVKNGLQIANRALEDIEYINTLSEKIHRLVVSGYLSGFKAAFDLECINMRQEVKEGDAASTTSLIEA</sequence>
<dbReference type="Gene3D" id="1.20.1250.20">
    <property type="entry name" value="MFS general substrate transporter like domains"/>
    <property type="match status" value="1"/>
</dbReference>
<dbReference type="Gene3D" id="1.20.1720.10">
    <property type="entry name" value="Multidrug resistance protein D"/>
    <property type="match status" value="1"/>
</dbReference>
<feature type="transmembrane region" description="Helical" evidence="5">
    <location>
        <begin position="60"/>
        <end position="81"/>
    </location>
</feature>
<evidence type="ECO:0000256" key="3">
    <source>
        <dbReference type="ARBA" id="ARBA00022989"/>
    </source>
</evidence>
<proteinExistence type="predicted"/>
<dbReference type="EMBL" id="AGUE01000012">
    <property type="protein sequence ID" value="EHL03211.1"/>
    <property type="molecule type" value="Genomic_DNA"/>
</dbReference>